<keyword evidence="2" id="KW-1185">Reference proteome</keyword>
<comment type="caution">
    <text evidence="1">The sequence shown here is derived from an EMBL/GenBank/DDBJ whole genome shotgun (WGS) entry which is preliminary data.</text>
</comment>
<evidence type="ECO:0000313" key="1">
    <source>
        <dbReference type="EMBL" id="KAK4100031.1"/>
    </source>
</evidence>
<proteinExistence type="predicted"/>
<dbReference type="AlphaFoldDB" id="A0AAN6T0R3"/>
<protein>
    <submittedName>
        <fullName evidence="1">Uncharacterized protein</fullName>
    </submittedName>
</protein>
<name>A0AAN6T0R3_9PEZI</name>
<sequence>MALTGKAIQQVLLSSCIETAWRRPFLIRAWLVTVVKTFVAYPSGPRPRSWSAPDRSACTTRAFPARRRNVMAPRHHGRVFDDGQRQRGCGLIKATGGSISSQFGDVEITIKRITLCYRKRAGLAAVDTQQAGGNLEGVRLERHRNGNIIGVITAFNGGGTGGQASLGYPGQANDRFVLCAELQQSHSLLST</sequence>
<dbReference type="Proteomes" id="UP001305647">
    <property type="component" value="Unassembled WGS sequence"/>
</dbReference>
<reference evidence="1" key="2">
    <citation type="submission" date="2023-05" db="EMBL/GenBank/DDBJ databases">
        <authorList>
            <consortium name="Lawrence Berkeley National Laboratory"/>
            <person name="Steindorff A."/>
            <person name="Hensen N."/>
            <person name="Bonometti L."/>
            <person name="Westerberg I."/>
            <person name="Brannstrom I.O."/>
            <person name="Guillou S."/>
            <person name="Cros-Aarteil S."/>
            <person name="Calhoun S."/>
            <person name="Haridas S."/>
            <person name="Kuo A."/>
            <person name="Mondo S."/>
            <person name="Pangilinan J."/>
            <person name="Riley R."/>
            <person name="Labutti K."/>
            <person name="Andreopoulos B."/>
            <person name="Lipzen A."/>
            <person name="Chen C."/>
            <person name="Yanf M."/>
            <person name="Daum C."/>
            <person name="Ng V."/>
            <person name="Clum A."/>
            <person name="Ohm R."/>
            <person name="Martin F."/>
            <person name="Silar P."/>
            <person name="Natvig D."/>
            <person name="Lalanne C."/>
            <person name="Gautier V."/>
            <person name="Ament-Velasquez S.L."/>
            <person name="Kruys A."/>
            <person name="Hutchinson M.I."/>
            <person name="Powell A.J."/>
            <person name="Barry K."/>
            <person name="Miller A.N."/>
            <person name="Grigoriev I.V."/>
            <person name="Debuchy R."/>
            <person name="Gladieux P."/>
            <person name="Thoren M.H."/>
            <person name="Johannesson H."/>
        </authorList>
    </citation>
    <scope>NUCLEOTIDE SEQUENCE</scope>
    <source>
        <strain evidence="1">CBS 757.83</strain>
    </source>
</reference>
<accession>A0AAN6T0R3</accession>
<reference evidence="1" key="1">
    <citation type="journal article" date="2023" name="Mol. Phylogenet. Evol.">
        <title>Genome-scale phylogeny and comparative genomics of the fungal order Sordariales.</title>
        <authorList>
            <person name="Hensen N."/>
            <person name="Bonometti L."/>
            <person name="Westerberg I."/>
            <person name="Brannstrom I.O."/>
            <person name="Guillou S."/>
            <person name="Cros-Aarteil S."/>
            <person name="Calhoun S."/>
            <person name="Haridas S."/>
            <person name="Kuo A."/>
            <person name="Mondo S."/>
            <person name="Pangilinan J."/>
            <person name="Riley R."/>
            <person name="LaButti K."/>
            <person name="Andreopoulos B."/>
            <person name="Lipzen A."/>
            <person name="Chen C."/>
            <person name="Yan M."/>
            <person name="Daum C."/>
            <person name="Ng V."/>
            <person name="Clum A."/>
            <person name="Steindorff A."/>
            <person name="Ohm R.A."/>
            <person name="Martin F."/>
            <person name="Silar P."/>
            <person name="Natvig D.O."/>
            <person name="Lalanne C."/>
            <person name="Gautier V."/>
            <person name="Ament-Velasquez S.L."/>
            <person name="Kruys A."/>
            <person name="Hutchinson M.I."/>
            <person name="Powell A.J."/>
            <person name="Barry K."/>
            <person name="Miller A.N."/>
            <person name="Grigoriev I.V."/>
            <person name="Debuchy R."/>
            <person name="Gladieux P."/>
            <person name="Hiltunen Thoren M."/>
            <person name="Johannesson H."/>
        </authorList>
    </citation>
    <scope>NUCLEOTIDE SEQUENCE</scope>
    <source>
        <strain evidence="1">CBS 757.83</strain>
    </source>
</reference>
<evidence type="ECO:0000313" key="2">
    <source>
        <dbReference type="Proteomes" id="UP001305647"/>
    </source>
</evidence>
<organism evidence="1 2">
    <name type="scientific">Parathielavia hyrcaniae</name>
    <dbReference type="NCBI Taxonomy" id="113614"/>
    <lineage>
        <taxon>Eukaryota</taxon>
        <taxon>Fungi</taxon>
        <taxon>Dikarya</taxon>
        <taxon>Ascomycota</taxon>
        <taxon>Pezizomycotina</taxon>
        <taxon>Sordariomycetes</taxon>
        <taxon>Sordariomycetidae</taxon>
        <taxon>Sordariales</taxon>
        <taxon>Chaetomiaceae</taxon>
        <taxon>Parathielavia</taxon>
    </lineage>
</organism>
<gene>
    <name evidence="1" type="ORF">N658DRAFT_559926</name>
</gene>
<dbReference type="EMBL" id="MU863644">
    <property type="protein sequence ID" value="KAK4100031.1"/>
    <property type="molecule type" value="Genomic_DNA"/>
</dbReference>